<organism evidence="11 12">
    <name type="scientific">Maritimibacter fusiformis</name>
    <dbReference type="NCBI Taxonomy" id="2603819"/>
    <lineage>
        <taxon>Bacteria</taxon>
        <taxon>Pseudomonadati</taxon>
        <taxon>Pseudomonadota</taxon>
        <taxon>Alphaproteobacteria</taxon>
        <taxon>Rhodobacterales</taxon>
        <taxon>Roseobacteraceae</taxon>
        <taxon>Maritimibacter</taxon>
    </lineage>
</organism>
<keyword evidence="7 10" id="KW-0119">Carbohydrate metabolism</keyword>
<evidence type="ECO:0000256" key="5">
    <source>
        <dbReference type="ARBA" id="ARBA00022676"/>
    </source>
</evidence>
<evidence type="ECO:0000256" key="4">
    <source>
        <dbReference type="ARBA" id="ARBA00020295"/>
    </source>
</evidence>
<comment type="similarity">
    <text evidence="2 10">Belongs to the disproportionating enzyme family.</text>
</comment>
<reference evidence="11 12" key="1">
    <citation type="submission" date="2019-08" db="EMBL/GenBank/DDBJ databases">
        <title>Identification of a novel species of the genus Boseongicola.</title>
        <authorList>
            <person name="Zhang X.-Q."/>
        </authorList>
    </citation>
    <scope>NUCLEOTIDE SEQUENCE [LARGE SCALE GENOMIC DNA]</scope>
    <source>
        <strain evidence="11 12">HY14</strain>
    </source>
</reference>
<dbReference type="RefSeq" id="WP_148378724.1">
    <property type="nucleotide sequence ID" value="NZ_VSIY01000013.1"/>
</dbReference>
<sequence>MERAELEALCGRVGITTWYGDRAVPDASLVAILRALGHDPETGDAPGLPGLHDDPARAGTCHMPEGLAERPAWGLVCQLYELRSSRNWGIGDFADLARLARIAAEAGADFLGVNPLHALFLAAPERHSPFTPSNRAFLNPLYIAMDDLPGAAVDDPATLTNLRAAELVDYPAVAAAKRRALAEVFAATPFNADHPKGDFDTFRAEGGTTLERHALFEALSQHMTETGHGAGWKDWPGAYHGPDTPEVAAFARAHPEQVSFHIWLQWLAARQLAGAQKAALAAGMRIGLYLDFAVGEAPDGSATWGAPDLFLRGLSVGAPPDVFAQDGQYWDLAALSPTALAEAGFAPLRRLIAAQMRHAGALRIDHAMGLKQLFLVPEGAPALAGAHVAYPFADMLATVASESRAQETVVIGEDLGFVPDGFRETIRRADMLAYRILYFEQDWGLFRRASTYPEMALACISTHDLPTLSGWWRGEDIGLRHRFGLIDAANAEAQHARRAEERSALVAALIDGGQLPADCPDGSAETLTPRVLTASYRFLGATPCRLVAVRLADLVGPEGATNVPGTTREHPNWQRRSPVTLDRISADPAFRDVSAALRALRPR</sequence>
<evidence type="ECO:0000256" key="1">
    <source>
        <dbReference type="ARBA" id="ARBA00000439"/>
    </source>
</evidence>
<dbReference type="SUPFAM" id="SSF51445">
    <property type="entry name" value="(Trans)glycosidases"/>
    <property type="match status" value="1"/>
</dbReference>
<evidence type="ECO:0000256" key="3">
    <source>
        <dbReference type="ARBA" id="ARBA00012560"/>
    </source>
</evidence>
<dbReference type="InterPro" id="IPR017853">
    <property type="entry name" value="GH"/>
</dbReference>
<dbReference type="PANTHER" id="PTHR32438:SF5">
    <property type="entry name" value="4-ALPHA-GLUCANOTRANSFERASE DPE1, CHLOROPLASTIC_AMYLOPLASTIC"/>
    <property type="match status" value="1"/>
</dbReference>
<dbReference type="Pfam" id="PF02446">
    <property type="entry name" value="Glyco_hydro_77"/>
    <property type="match status" value="1"/>
</dbReference>
<evidence type="ECO:0000313" key="11">
    <source>
        <dbReference type="EMBL" id="TYB80574.1"/>
    </source>
</evidence>
<protein>
    <recommendedName>
        <fullName evidence="4 10">4-alpha-glucanotransferase</fullName>
        <ecNumber evidence="3 10">2.4.1.25</ecNumber>
    </recommendedName>
    <alternativeName>
        <fullName evidence="8 10">Amylomaltase</fullName>
    </alternativeName>
    <alternativeName>
        <fullName evidence="9 10">Disproportionating enzyme</fullName>
    </alternativeName>
</protein>
<evidence type="ECO:0000256" key="2">
    <source>
        <dbReference type="ARBA" id="ARBA00005684"/>
    </source>
</evidence>
<evidence type="ECO:0000256" key="6">
    <source>
        <dbReference type="ARBA" id="ARBA00022679"/>
    </source>
</evidence>
<evidence type="ECO:0000256" key="9">
    <source>
        <dbReference type="ARBA" id="ARBA00031501"/>
    </source>
</evidence>
<dbReference type="Gene3D" id="3.20.20.80">
    <property type="entry name" value="Glycosidases"/>
    <property type="match status" value="1"/>
</dbReference>
<evidence type="ECO:0000256" key="10">
    <source>
        <dbReference type="RuleBase" id="RU361207"/>
    </source>
</evidence>
<keyword evidence="6 10" id="KW-0808">Transferase</keyword>
<dbReference type="EC" id="2.4.1.25" evidence="3 10"/>
<comment type="catalytic activity">
    <reaction evidence="1 10">
        <text>Transfers a segment of a (1-&gt;4)-alpha-D-glucan to a new position in an acceptor, which may be glucose or a (1-&gt;4)-alpha-D-glucan.</text>
        <dbReference type="EC" id="2.4.1.25"/>
    </reaction>
</comment>
<dbReference type="GO" id="GO:0005975">
    <property type="term" value="P:carbohydrate metabolic process"/>
    <property type="evidence" value="ECO:0007669"/>
    <property type="project" value="InterPro"/>
</dbReference>
<accession>A0A5D0RJ86</accession>
<evidence type="ECO:0000256" key="7">
    <source>
        <dbReference type="ARBA" id="ARBA00023277"/>
    </source>
</evidence>
<name>A0A5D0RJ86_9RHOB</name>
<dbReference type="EMBL" id="VSIY01000013">
    <property type="protein sequence ID" value="TYB80574.1"/>
    <property type="molecule type" value="Genomic_DNA"/>
</dbReference>
<evidence type="ECO:0000313" key="12">
    <source>
        <dbReference type="Proteomes" id="UP000322080"/>
    </source>
</evidence>
<dbReference type="PANTHER" id="PTHR32438">
    <property type="entry name" value="4-ALPHA-GLUCANOTRANSFERASE DPE1, CHLOROPLASTIC/AMYLOPLASTIC"/>
    <property type="match status" value="1"/>
</dbReference>
<keyword evidence="12" id="KW-1185">Reference proteome</keyword>
<keyword evidence="5 10" id="KW-0328">Glycosyltransferase</keyword>
<evidence type="ECO:0000256" key="8">
    <source>
        <dbReference type="ARBA" id="ARBA00031423"/>
    </source>
</evidence>
<dbReference type="AlphaFoldDB" id="A0A5D0RJ86"/>
<dbReference type="InterPro" id="IPR003385">
    <property type="entry name" value="Glyco_hydro_77"/>
</dbReference>
<gene>
    <name evidence="11" type="primary">malQ</name>
    <name evidence="11" type="ORF">FVF75_13125</name>
</gene>
<proteinExistence type="inferred from homology"/>
<dbReference type="Proteomes" id="UP000322080">
    <property type="component" value="Unassembled WGS sequence"/>
</dbReference>
<dbReference type="NCBIfam" id="TIGR00217">
    <property type="entry name" value="malQ"/>
    <property type="match status" value="1"/>
</dbReference>
<comment type="caution">
    <text evidence="11">The sequence shown here is derived from an EMBL/GenBank/DDBJ whole genome shotgun (WGS) entry which is preliminary data.</text>
</comment>
<dbReference type="GO" id="GO:0004134">
    <property type="term" value="F:4-alpha-glucanotransferase activity"/>
    <property type="evidence" value="ECO:0007669"/>
    <property type="project" value="UniProtKB-EC"/>
</dbReference>